<dbReference type="GO" id="GO:0004842">
    <property type="term" value="F:ubiquitin-protein transferase activity"/>
    <property type="evidence" value="ECO:0007669"/>
    <property type="project" value="TreeGrafter"/>
</dbReference>
<dbReference type="PANTHER" id="PTHR45751">
    <property type="entry name" value="COPINE FAMILY PROTEIN 1"/>
    <property type="match status" value="1"/>
</dbReference>
<feature type="domain" description="Copine C-terminal" evidence="1">
    <location>
        <begin position="16"/>
        <end position="85"/>
    </location>
</feature>
<proteinExistence type="predicted"/>
<dbReference type="AlphaFoldDB" id="A0A699ZHN2"/>
<evidence type="ECO:0000313" key="3">
    <source>
        <dbReference type="Proteomes" id="UP000485058"/>
    </source>
</evidence>
<gene>
    <name evidence="2" type="ORF">HaLaN_19103</name>
</gene>
<keyword evidence="3" id="KW-1185">Reference proteome</keyword>
<dbReference type="PANTHER" id="PTHR45751:SF11">
    <property type="entry name" value="COPINE FAMILY PROTEIN 2"/>
    <property type="match status" value="1"/>
</dbReference>
<dbReference type="GO" id="GO:0016567">
    <property type="term" value="P:protein ubiquitination"/>
    <property type="evidence" value="ECO:0007669"/>
    <property type="project" value="TreeGrafter"/>
</dbReference>
<sequence length="218" mass="24242">MQSNEWTGKNSFGGRCLHALGHESNPYELAISIIGRTLAAFDEDNLIPTYGFGDVGSKDSRVFSFHEGDQPCHGLDSVLWRYKAMQIVARQGGQFHILVLVADGQVTRPSGMPSSQLSVQEQATVDAIVAASSLPLSIIMVGVGDGPWEVMQEFDDKLPKRQFDNFQFVNFTEVQRKYGSHPKLEAQFALQALMELPEQYKLIQSMGLLSRPVNQRIP</sequence>
<reference evidence="2 3" key="1">
    <citation type="submission" date="2020-02" db="EMBL/GenBank/DDBJ databases">
        <title>Draft genome sequence of Haematococcus lacustris strain NIES-144.</title>
        <authorList>
            <person name="Morimoto D."/>
            <person name="Nakagawa S."/>
            <person name="Yoshida T."/>
            <person name="Sawayama S."/>
        </authorList>
    </citation>
    <scope>NUCLEOTIDE SEQUENCE [LARGE SCALE GENOMIC DNA]</scope>
    <source>
        <strain evidence="2 3">NIES-144</strain>
    </source>
</reference>
<dbReference type="GO" id="GO:0005634">
    <property type="term" value="C:nucleus"/>
    <property type="evidence" value="ECO:0007669"/>
    <property type="project" value="TreeGrafter"/>
</dbReference>
<dbReference type="Pfam" id="PF07002">
    <property type="entry name" value="Copine"/>
    <property type="match status" value="2"/>
</dbReference>
<organism evidence="2 3">
    <name type="scientific">Haematococcus lacustris</name>
    <name type="common">Green alga</name>
    <name type="synonym">Haematococcus pluvialis</name>
    <dbReference type="NCBI Taxonomy" id="44745"/>
    <lineage>
        <taxon>Eukaryota</taxon>
        <taxon>Viridiplantae</taxon>
        <taxon>Chlorophyta</taxon>
        <taxon>core chlorophytes</taxon>
        <taxon>Chlorophyceae</taxon>
        <taxon>CS clade</taxon>
        <taxon>Chlamydomonadales</taxon>
        <taxon>Haematococcaceae</taxon>
        <taxon>Haematococcus</taxon>
    </lineage>
</organism>
<feature type="non-terminal residue" evidence="2">
    <location>
        <position position="218"/>
    </location>
</feature>
<dbReference type="InterPro" id="IPR052079">
    <property type="entry name" value="E3_ligase/Copine_domain"/>
</dbReference>
<comment type="caution">
    <text evidence="2">The sequence shown here is derived from an EMBL/GenBank/DDBJ whole genome shotgun (WGS) entry which is preliminary data.</text>
</comment>
<feature type="domain" description="Copine C-terminal" evidence="1">
    <location>
        <begin position="87"/>
        <end position="209"/>
    </location>
</feature>
<protein>
    <submittedName>
        <fullName evidence="2">U-box domain-containing protein</fullName>
    </submittedName>
</protein>
<dbReference type="EMBL" id="BLLF01001897">
    <property type="protein sequence ID" value="GFH21741.1"/>
    <property type="molecule type" value="Genomic_DNA"/>
</dbReference>
<accession>A0A699ZHN2</accession>
<dbReference type="Proteomes" id="UP000485058">
    <property type="component" value="Unassembled WGS sequence"/>
</dbReference>
<dbReference type="InterPro" id="IPR010734">
    <property type="entry name" value="Copine_C"/>
</dbReference>
<evidence type="ECO:0000259" key="1">
    <source>
        <dbReference type="Pfam" id="PF07002"/>
    </source>
</evidence>
<evidence type="ECO:0000313" key="2">
    <source>
        <dbReference type="EMBL" id="GFH21741.1"/>
    </source>
</evidence>
<name>A0A699ZHN2_HAELA</name>